<dbReference type="AlphaFoldDB" id="A0A3N2CQ61"/>
<keyword evidence="2" id="KW-1185">Reference proteome</keyword>
<protein>
    <recommendedName>
        <fullName evidence="3">DUF2993 family protein</fullName>
    </recommendedName>
</protein>
<evidence type="ECO:0008006" key="3">
    <source>
        <dbReference type="Google" id="ProtNLM"/>
    </source>
</evidence>
<dbReference type="InterPro" id="IPR021373">
    <property type="entry name" value="DUF2993"/>
</dbReference>
<accession>A0A3N2CQ61</accession>
<organism evidence="1 2">
    <name type="scientific">Nocardioides aurantiacus</name>
    <dbReference type="NCBI Taxonomy" id="86796"/>
    <lineage>
        <taxon>Bacteria</taxon>
        <taxon>Bacillati</taxon>
        <taxon>Actinomycetota</taxon>
        <taxon>Actinomycetes</taxon>
        <taxon>Propionibacteriales</taxon>
        <taxon>Nocardioidaceae</taxon>
        <taxon>Nocardioides</taxon>
    </lineage>
</organism>
<reference evidence="1 2" key="1">
    <citation type="submission" date="2018-11" db="EMBL/GenBank/DDBJ databases">
        <title>Sequencing the genomes of 1000 actinobacteria strains.</title>
        <authorList>
            <person name="Klenk H.-P."/>
        </authorList>
    </citation>
    <scope>NUCLEOTIDE SEQUENCE [LARGE SCALE GENOMIC DNA]</scope>
    <source>
        <strain evidence="1 2">DSM 12652</strain>
    </source>
</reference>
<sequence length="223" mass="23666">MRTLLWTLVVLALLAVGADRAADWWAEREVATRLAASQDLGSTPDVDIAGFPFLTQALAREFGEVSATAEDVVVRSGDGELRLARLRVTFTDVTTDRDVSRFAAGRGRAVTTISYGELGRLTGLDVTYVGEGRVRGSREVTVAGQDFDPGVTVRPRLTEGAVRFVDAAAEGSLPPAVTAVVQAAFDVDLPVDGLPYDVRPESLSATTSGLRLVLVGRDLSYAG</sequence>
<evidence type="ECO:0000313" key="1">
    <source>
        <dbReference type="EMBL" id="ROR89665.1"/>
    </source>
</evidence>
<gene>
    <name evidence="1" type="ORF">EDD33_0494</name>
</gene>
<dbReference type="RefSeq" id="WP_170169678.1">
    <property type="nucleotide sequence ID" value="NZ_RKHO01000001.1"/>
</dbReference>
<dbReference type="EMBL" id="RKHO01000001">
    <property type="protein sequence ID" value="ROR89665.1"/>
    <property type="molecule type" value="Genomic_DNA"/>
</dbReference>
<comment type="caution">
    <text evidence="1">The sequence shown here is derived from an EMBL/GenBank/DDBJ whole genome shotgun (WGS) entry which is preliminary data.</text>
</comment>
<proteinExistence type="predicted"/>
<evidence type="ECO:0000313" key="2">
    <source>
        <dbReference type="Proteomes" id="UP000281738"/>
    </source>
</evidence>
<dbReference type="Proteomes" id="UP000281738">
    <property type="component" value="Unassembled WGS sequence"/>
</dbReference>
<dbReference type="Pfam" id="PF11209">
    <property type="entry name" value="LmeA"/>
    <property type="match status" value="1"/>
</dbReference>
<name>A0A3N2CQ61_9ACTN</name>